<keyword evidence="2" id="KW-0255">Endonuclease</keyword>
<keyword evidence="2" id="KW-0540">Nuclease</keyword>
<organism evidence="2 3">
    <name type="scientific">Thermoactinomyces daqus</name>
    <dbReference type="NCBI Taxonomy" id="1329516"/>
    <lineage>
        <taxon>Bacteria</taxon>
        <taxon>Bacillati</taxon>
        <taxon>Bacillota</taxon>
        <taxon>Bacilli</taxon>
        <taxon>Bacillales</taxon>
        <taxon>Thermoactinomycetaceae</taxon>
        <taxon>Thermoactinomyces</taxon>
    </lineage>
</organism>
<reference evidence="2 3" key="1">
    <citation type="submission" date="2020-07" db="EMBL/GenBank/DDBJ databases">
        <authorList>
            <person name="Feng H."/>
        </authorList>
    </citation>
    <scope>NUCLEOTIDE SEQUENCE [LARGE SCALE GENOMIC DNA]</scope>
    <source>
        <strain evidence="3">s-11</strain>
    </source>
</reference>
<sequence>MRSILHPVETGKAIWRTISESFKRDVIHGDASSRAEWQGYVVGSLVGAKGVDKLGKLSKAAMLSKVSKASKASKIGQMGRVGQGISRLQEGLQKLRFPQAVSKVKGTFSSVWKGILSHKVAASVITVASITTGFLALDPEAVVQAFNKITVSAEKFEVKSAFKSAEKCFSYKQPTRGYFAAIQFPNCFHSPDTGVGSAKKSRKRMPPDTISPNFKEIVEENGQKYIYEIEGNKKEFVSVDPKYYGKEFPDKPVMINGKPVQIPISKDGFPDFRKWTVYDGKLEKADWYKGDRVQFRKLNKEVYNKIQVDPKLKQNINDGMINAIKYGNGNGPGKQKLNAFFNHFPALKKELTENDIEELKDAKGLPDLTKKIESDPALKQKFLDANIQDIKEGVTPIGFVWHHTETPGEIQLVDQKVHQLGQPHTGGRSLWGGGKDNR</sequence>
<dbReference type="OrthoDB" id="2186822at2"/>
<proteinExistence type="predicted"/>
<protein>
    <submittedName>
        <fullName evidence="2">HNH endonuclease</fullName>
    </submittedName>
</protein>
<dbReference type="AlphaFoldDB" id="A0A7W2AJ92"/>
<evidence type="ECO:0000256" key="1">
    <source>
        <dbReference type="SAM" id="MobiDB-lite"/>
    </source>
</evidence>
<dbReference type="GO" id="GO:0004519">
    <property type="term" value="F:endonuclease activity"/>
    <property type="evidence" value="ECO:0007669"/>
    <property type="project" value="UniProtKB-KW"/>
</dbReference>
<evidence type="ECO:0000313" key="3">
    <source>
        <dbReference type="Proteomes" id="UP000530514"/>
    </source>
</evidence>
<evidence type="ECO:0000313" key="2">
    <source>
        <dbReference type="EMBL" id="MBA4544576.1"/>
    </source>
</evidence>
<dbReference type="InterPro" id="IPR032869">
    <property type="entry name" value="WHH_dom_containing"/>
</dbReference>
<feature type="compositionally biased region" description="Gly residues" evidence="1">
    <location>
        <begin position="429"/>
        <end position="438"/>
    </location>
</feature>
<feature type="region of interest" description="Disordered" evidence="1">
    <location>
        <begin position="419"/>
        <end position="438"/>
    </location>
</feature>
<dbReference type="Proteomes" id="UP000530514">
    <property type="component" value="Unassembled WGS sequence"/>
</dbReference>
<name>A0A7W2AJ92_9BACL</name>
<gene>
    <name evidence="2" type="ORF">H1164_17245</name>
</gene>
<keyword evidence="2" id="KW-0378">Hydrolase</keyword>
<accession>A0A7W2AJ92</accession>
<keyword evidence="3" id="KW-1185">Reference proteome</keyword>
<dbReference type="Pfam" id="PF14414">
    <property type="entry name" value="WHH"/>
    <property type="match status" value="1"/>
</dbReference>
<dbReference type="RefSeq" id="WP_052154079.1">
    <property type="nucleotide sequence ID" value="NZ_JACEIP010000047.1"/>
</dbReference>
<comment type="caution">
    <text evidence="2">The sequence shown here is derived from an EMBL/GenBank/DDBJ whole genome shotgun (WGS) entry which is preliminary data.</text>
</comment>
<dbReference type="EMBL" id="JACEIP010000047">
    <property type="protein sequence ID" value="MBA4544576.1"/>
    <property type="molecule type" value="Genomic_DNA"/>
</dbReference>